<dbReference type="Gene3D" id="3.40.50.1470">
    <property type="entry name" value="Peptidyl-tRNA hydrolase"/>
    <property type="match status" value="1"/>
</dbReference>
<dbReference type="NCBIfam" id="TIGR00447">
    <property type="entry name" value="pth"/>
    <property type="match status" value="1"/>
</dbReference>
<evidence type="ECO:0000313" key="9">
    <source>
        <dbReference type="EMBL" id="KKR37877.1"/>
    </source>
</evidence>
<dbReference type="PROSITE" id="PS01195">
    <property type="entry name" value="PEPT_TRNA_HYDROL_1"/>
    <property type="match status" value="1"/>
</dbReference>
<sequence>MSRSSNPTNRGKIASMKLIVGLGNPGEKYKNNRHNAGFLVADALKTRISNEFLIFKSTNFMNESGEFVKNLMSQYPNISISDLYIVHDDLDIPLGKYKIQFGVGPKVHNGVASIEKEIGSKDFWRVRVGVDNRNPENRIQGEEYVLRDFTQEEEVILEKVIKKVCREINLLPQ</sequence>
<protein>
    <recommendedName>
        <fullName evidence="6 7">Peptidyl-tRNA hydrolase</fullName>
        <ecNumber evidence="1 7">3.1.1.29</ecNumber>
    </recommendedName>
</protein>
<dbReference type="InterPro" id="IPR001328">
    <property type="entry name" value="Pept_tRNA_hydro"/>
</dbReference>
<comment type="catalytic activity">
    <reaction evidence="7">
        <text>an N-acyl-L-alpha-aminoacyl-tRNA + H2O = an N-acyl-L-amino acid + a tRNA + H(+)</text>
        <dbReference type="Rhea" id="RHEA:54448"/>
        <dbReference type="Rhea" id="RHEA-COMP:10123"/>
        <dbReference type="Rhea" id="RHEA-COMP:13883"/>
        <dbReference type="ChEBI" id="CHEBI:15377"/>
        <dbReference type="ChEBI" id="CHEBI:15378"/>
        <dbReference type="ChEBI" id="CHEBI:59874"/>
        <dbReference type="ChEBI" id="CHEBI:78442"/>
        <dbReference type="ChEBI" id="CHEBI:138191"/>
        <dbReference type="EC" id="3.1.1.29"/>
    </reaction>
</comment>
<keyword evidence="2" id="KW-0820">tRNA-binding</keyword>
<proteinExistence type="inferred from homology"/>
<dbReference type="SUPFAM" id="SSF53178">
    <property type="entry name" value="Peptidyl-tRNA hydrolase-like"/>
    <property type="match status" value="1"/>
</dbReference>
<comment type="similarity">
    <text evidence="5 8">Belongs to the PTH family.</text>
</comment>
<dbReference type="PANTHER" id="PTHR17224">
    <property type="entry name" value="PEPTIDYL-TRNA HYDROLASE"/>
    <property type="match status" value="1"/>
</dbReference>
<evidence type="ECO:0000256" key="7">
    <source>
        <dbReference type="RuleBase" id="RU000673"/>
    </source>
</evidence>
<accession>A0A0G0TJB3</accession>
<dbReference type="InterPro" id="IPR036416">
    <property type="entry name" value="Pept_tRNA_hydro_sf"/>
</dbReference>
<keyword evidence="3 7" id="KW-0378">Hydrolase</keyword>
<dbReference type="PATRIC" id="fig|1618575.3.peg.347"/>
<dbReference type="PANTHER" id="PTHR17224:SF1">
    <property type="entry name" value="PEPTIDYL-TRNA HYDROLASE"/>
    <property type="match status" value="1"/>
</dbReference>
<dbReference type="EC" id="3.1.1.29" evidence="1 7"/>
<dbReference type="AlphaFoldDB" id="A0A0G0TJB3"/>
<dbReference type="GO" id="GO:0000049">
    <property type="term" value="F:tRNA binding"/>
    <property type="evidence" value="ECO:0007669"/>
    <property type="project" value="UniProtKB-KW"/>
</dbReference>
<evidence type="ECO:0000313" key="10">
    <source>
        <dbReference type="Proteomes" id="UP000034687"/>
    </source>
</evidence>
<name>A0A0G0TJB3_9BACT</name>
<organism evidence="9 10">
    <name type="scientific">Candidatus Woesebacteria bacterium GW2011_GWB1_40_101</name>
    <dbReference type="NCBI Taxonomy" id="1618575"/>
    <lineage>
        <taxon>Bacteria</taxon>
        <taxon>Candidatus Woeseibacteriota</taxon>
    </lineage>
</organism>
<dbReference type="InterPro" id="IPR018171">
    <property type="entry name" value="Pept_tRNA_hydro_CS"/>
</dbReference>
<dbReference type="EMBL" id="LBXW01000030">
    <property type="protein sequence ID" value="KKR37877.1"/>
    <property type="molecule type" value="Genomic_DNA"/>
</dbReference>
<dbReference type="Pfam" id="PF01195">
    <property type="entry name" value="Pept_tRNA_hydro"/>
    <property type="match status" value="1"/>
</dbReference>
<dbReference type="CDD" id="cd00462">
    <property type="entry name" value="PTH"/>
    <property type="match status" value="1"/>
</dbReference>
<evidence type="ECO:0000256" key="4">
    <source>
        <dbReference type="ARBA" id="ARBA00022884"/>
    </source>
</evidence>
<evidence type="ECO:0000256" key="2">
    <source>
        <dbReference type="ARBA" id="ARBA00022555"/>
    </source>
</evidence>
<evidence type="ECO:0000256" key="5">
    <source>
        <dbReference type="ARBA" id="ARBA00038063"/>
    </source>
</evidence>
<evidence type="ECO:0000256" key="1">
    <source>
        <dbReference type="ARBA" id="ARBA00013260"/>
    </source>
</evidence>
<dbReference type="Proteomes" id="UP000034687">
    <property type="component" value="Unassembled WGS sequence"/>
</dbReference>
<keyword evidence="4" id="KW-0694">RNA-binding</keyword>
<evidence type="ECO:0000256" key="3">
    <source>
        <dbReference type="ARBA" id="ARBA00022801"/>
    </source>
</evidence>
<evidence type="ECO:0000256" key="8">
    <source>
        <dbReference type="RuleBase" id="RU004320"/>
    </source>
</evidence>
<dbReference type="GO" id="GO:0004045">
    <property type="term" value="F:peptidyl-tRNA hydrolase activity"/>
    <property type="evidence" value="ECO:0007669"/>
    <property type="project" value="UniProtKB-EC"/>
</dbReference>
<reference evidence="9 10" key="1">
    <citation type="journal article" date="2015" name="Nature">
        <title>rRNA introns, odd ribosomes, and small enigmatic genomes across a large radiation of phyla.</title>
        <authorList>
            <person name="Brown C.T."/>
            <person name="Hug L.A."/>
            <person name="Thomas B.C."/>
            <person name="Sharon I."/>
            <person name="Castelle C.J."/>
            <person name="Singh A."/>
            <person name="Wilkins M.J."/>
            <person name="Williams K.H."/>
            <person name="Banfield J.F."/>
        </authorList>
    </citation>
    <scope>NUCLEOTIDE SEQUENCE [LARGE SCALE GENOMIC DNA]</scope>
</reference>
<comment type="caution">
    <text evidence="9">The sequence shown here is derived from an EMBL/GenBank/DDBJ whole genome shotgun (WGS) entry which is preliminary data.</text>
</comment>
<evidence type="ECO:0000256" key="6">
    <source>
        <dbReference type="ARBA" id="ARBA00050038"/>
    </source>
</evidence>
<gene>
    <name evidence="9" type="ORF">UT72_C0030G0007</name>
</gene>